<gene>
    <name evidence="4" type="ORF">IAB71_00835</name>
</gene>
<reference evidence="4" key="2">
    <citation type="journal article" date="2021" name="PeerJ">
        <title>Extensive microbial diversity within the chicken gut microbiome revealed by metagenomics and culture.</title>
        <authorList>
            <person name="Gilroy R."/>
            <person name="Ravi A."/>
            <person name="Getino M."/>
            <person name="Pursley I."/>
            <person name="Horton D.L."/>
            <person name="Alikhan N.F."/>
            <person name="Baker D."/>
            <person name="Gharbi K."/>
            <person name="Hall N."/>
            <person name="Watson M."/>
            <person name="Adriaenssens E.M."/>
            <person name="Foster-Nyarko E."/>
            <person name="Jarju S."/>
            <person name="Secka A."/>
            <person name="Antonio M."/>
            <person name="Oren A."/>
            <person name="Chaudhuri R.R."/>
            <person name="La Ragione R."/>
            <person name="Hildebrand F."/>
            <person name="Pallen M.J."/>
        </authorList>
    </citation>
    <scope>NUCLEOTIDE SEQUENCE</scope>
    <source>
        <strain evidence="4">CHK188-20938</strain>
    </source>
</reference>
<dbReference type="Pfam" id="PF07883">
    <property type="entry name" value="Cupin_2"/>
    <property type="match status" value="1"/>
</dbReference>
<organism evidence="4 5">
    <name type="scientific">Candidatus Scatomonas pullistercoris</name>
    <dbReference type="NCBI Taxonomy" id="2840920"/>
    <lineage>
        <taxon>Bacteria</taxon>
        <taxon>Bacillati</taxon>
        <taxon>Bacillota</taxon>
        <taxon>Clostridia</taxon>
        <taxon>Lachnospirales</taxon>
        <taxon>Lachnospiraceae</taxon>
        <taxon>Lachnospiraceae incertae sedis</taxon>
        <taxon>Candidatus Scatomonas</taxon>
    </lineage>
</organism>
<feature type="region of interest" description="Disordered" evidence="2">
    <location>
        <begin position="69"/>
        <end position="89"/>
    </location>
</feature>
<dbReference type="EMBL" id="DVOO01000003">
    <property type="protein sequence ID" value="HIV24327.1"/>
    <property type="molecule type" value="Genomic_DNA"/>
</dbReference>
<dbReference type="GO" id="GO:0046872">
    <property type="term" value="F:metal ion binding"/>
    <property type="evidence" value="ECO:0007669"/>
    <property type="project" value="UniProtKB-KW"/>
</dbReference>
<dbReference type="AlphaFoldDB" id="A0A9D1TA55"/>
<name>A0A9D1TA55_9FIRM</name>
<dbReference type="InterPro" id="IPR011051">
    <property type="entry name" value="RmlC_Cupin_sf"/>
</dbReference>
<comment type="caution">
    <text evidence="4">The sequence shown here is derived from an EMBL/GenBank/DDBJ whole genome shotgun (WGS) entry which is preliminary data.</text>
</comment>
<dbReference type="InterPro" id="IPR014710">
    <property type="entry name" value="RmlC-like_jellyroll"/>
</dbReference>
<evidence type="ECO:0000259" key="3">
    <source>
        <dbReference type="Pfam" id="PF07883"/>
    </source>
</evidence>
<feature type="domain" description="Cupin type-2" evidence="3">
    <location>
        <begin position="36"/>
        <end position="103"/>
    </location>
</feature>
<protein>
    <submittedName>
        <fullName evidence="4">Cupin domain-containing protein</fullName>
    </submittedName>
</protein>
<dbReference type="PANTHER" id="PTHR35848:SF6">
    <property type="entry name" value="CUPIN TYPE-2 DOMAIN-CONTAINING PROTEIN"/>
    <property type="match status" value="1"/>
</dbReference>
<evidence type="ECO:0000256" key="1">
    <source>
        <dbReference type="ARBA" id="ARBA00022723"/>
    </source>
</evidence>
<evidence type="ECO:0000313" key="5">
    <source>
        <dbReference type="Proteomes" id="UP000824169"/>
    </source>
</evidence>
<dbReference type="Gene3D" id="2.60.120.10">
    <property type="entry name" value="Jelly Rolls"/>
    <property type="match status" value="1"/>
</dbReference>
<dbReference type="InterPro" id="IPR051610">
    <property type="entry name" value="GPI/OXD"/>
</dbReference>
<dbReference type="PANTHER" id="PTHR35848">
    <property type="entry name" value="OXALATE-BINDING PROTEIN"/>
    <property type="match status" value="1"/>
</dbReference>
<dbReference type="CDD" id="cd02221">
    <property type="entry name" value="cupin_TM1287-like"/>
    <property type="match status" value="1"/>
</dbReference>
<proteinExistence type="predicted"/>
<dbReference type="InterPro" id="IPR013096">
    <property type="entry name" value="Cupin_2"/>
</dbReference>
<evidence type="ECO:0000313" key="4">
    <source>
        <dbReference type="EMBL" id="HIV24327.1"/>
    </source>
</evidence>
<evidence type="ECO:0000256" key="2">
    <source>
        <dbReference type="SAM" id="MobiDB-lite"/>
    </source>
</evidence>
<sequence>MKVRRVENMAGGKGHVVIRDILEQEQLGEKCRMYAEVTLEPGCSLGVHEHRGECETYYILKGQGEYDDDGAKRPVKQGDVTVTPSGHSHGLANTGETDLVFMALILLD</sequence>
<accession>A0A9D1TA55</accession>
<dbReference type="Proteomes" id="UP000824169">
    <property type="component" value="Unassembled WGS sequence"/>
</dbReference>
<reference evidence="4" key="1">
    <citation type="submission" date="2020-10" db="EMBL/GenBank/DDBJ databases">
        <authorList>
            <person name="Gilroy R."/>
        </authorList>
    </citation>
    <scope>NUCLEOTIDE SEQUENCE</scope>
    <source>
        <strain evidence="4">CHK188-20938</strain>
    </source>
</reference>
<keyword evidence="1" id="KW-0479">Metal-binding</keyword>
<dbReference type="SUPFAM" id="SSF51182">
    <property type="entry name" value="RmlC-like cupins"/>
    <property type="match status" value="1"/>
</dbReference>